<proteinExistence type="predicted"/>
<accession>A0ABQ1J7L7</accession>
<name>A0ABQ1J7L7_9GAMM</name>
<evidence type="ECO:0000259" key="1">
    <source>
        <dbReference type="PROSITE" id="PS51186"/>
    </source>
</evidence>
<dbReference type="Gene3D" id="3.40.630.30">
    <property type="match status" value="1"/>
</dbReference>
<dbReference type="SUPFAM" id="SSF55729">
    <property type="entry name" value="Acyl-CoA N-acyltransferases (Nat)"/>
    <property type="match status" value="1"/>
</dbReference>
<sequence length="158" mass="18419">MLLECFLENNFEQLIVWIDSDELNYLWGGPAYQFPLTADQIQEHYTKPEVHPFMFTVNGKPAGFVELYQVSDSECRICRVFISPTFRGKNLGTEMLKLLVMKAKEQYKCQLLTLGVFSHNQAAILCYEKLGFISFTVEKNSREFNGESWDLIRMQKKL</sequence>
<organism evidence="2 3">
    <name type="scientific">Shewanella inventionis</name>
    <dbReference type="NCBI Taxonomy" id="1738770"/>
    <lineage>
        <taxon>Bacteria</taxon>
        <taxon>Pseudomonadati</taxon>
        <taxon>Pseudomonadota</taxon>
        <taxon>Gammaproteobacteria</taxon>
        <taxon>Alteromonadales</taxon>
        <taxon>Shewanellaceae</taxon>
        <taxon>Shewanella</taxon>
    </lineage>
</organism>
<dbReference type="InterPro" id="IPR000182">
    <property type="entry name" value="GNAT_dom"/>
</dbReference>
<dbReference type="EMBL" id="BMII01000018">
    <property type="protein sequence ID" value="GGB61990.1"/>
    <property type="molecule type" value="Genomic_DNA"/>
</dbReference>
<dbReference type="PROSITE" id="PS51186">
    <property type="entry name" value="GNAT"/>
    <property type="match status" value="1"/>
</dbReference>
<dbReference type="Pfam" id="PF00583">
    <property type="entry name" value="Acetyltransf_1"/>
    <property type="match status" value="1"/>
</dbReference>
<dbReference type="PANTHER" id="PTHR43415">
    <property type="entry name" value="SPERMIDINE N(1)-ACETYLTRANSFERASE"/>
    <property type="match status" value="1"/>
</dbReference>
<gene>
    <name evidence="2" type="ORF">GCM10011607_23450</name>
</gene>
<dbReference type="InterPro" id="IPR016181">
    <property type="entry name" value="Acyl_CoA_acyltransferase"/>
</dbReference>
<dbReference type="Proteomes" id="UP000617555">
    <property type="component" value="Unassembled WGS sequence"/>
</dbReference>
<protein>
    <submittedName>
        <fullName evidence="2">N-acetyltransferase</fullName>
    </submittedName>
</protein>
<dbReference type="PANTHER" id="PTHR43415:SF5">
    <property type="entry name" value="ACETYLTRANSFERASE"/>
    <property type="match status" value="1"/>
</dbReference>
<comment type="caution">
    <text evidence="2">The sequence shown here is derived from an EMBL/GenBank/DDBJ whole genome shotgun (WGS) entry which is preliminary data.</text>
</comment>
<evidence type="ECO:0000313" key="3">
    <source>
        <dbReference type="Proteomes" id="UP000617555"/>
    </source>
</evidence>
<feature type="domain" description="N-acetyltransferase" evidence="1">
    <location>
        <begin position="1"/>
        <end position="158"/>
    </location>
</feature>
<keyword evidence="3" id="KW-1185">Reference proteome</keyword>
<evidence type="ECO:0000313" key="2">
    <source>
        <dbReference type="EMBL" id="GGB61990.1"/>
    </source>
</evidence>
<reference evidence="3" key="1">
    <citation type="journal article" date="2019" name="Int. J. Syst. Evol. Microbiol.">
        <title>The Global Catalogue of Microorganisms (GCM) 10K type strain sequencing project: providing services to taxonomists for standard genome sequencing and annotation.</title>
        <authorList>
            <consortium name="The Broad Institute Genomics Platform"/>
            <consortium name="The Broad Institute Genome Sequencing Center for Infectious Disease"/>
            <person name="Wu L."/>
            <person name="Ma J."/>
        </authorList>
    </citation>
    <scope>NUCLEOTIDE SEQUENCE [LARGE SCALE GENOMIC DNA]</scope>
    <source>
        <strain evidence="3">CGMCC 1.15339</strain>
    </source>
</reference>
<dbReference type="CDD" id="cd04301">
    <property type="entry name" value="NAT_SF"/>
    <property type="match status" value="1"/>
</dbReference>